<dbReference type="PANTHER" id="PTHR11061">
    <property type="entry name" value="RNA M5U METHYLTRANSFERASE"/>
    <property type="match status" value="1"/>
</dbReference>
<dbReference type="EMBL" id="ACFG01000034">
    <property type="protein sequence ID" value="EEH63349.1"/>
    <property type="molecule type" value="Genomic_DNA"/>
</dbReference>
<dbReference type="CDD" id="cd02440">
    <property type="entry name" value="AdoMet_MTases"/>
    <property type="match status" value="1"/>
</dbReference>
<keyword evidence="7" id="KW-1185">Reference proteome</keyword>
<feature type="active site" evidence="5">
    <location>
        <position position="345"/>
    </location>
</feature>
<name>C0W1I3_9ACTO</name>
<dbReference type="RefSeq" id="WP_006546131.1">
    <property type="nucleotide sequence ID" value="NZ_DS999540.1"/>
</dbReference>
<evidence type="ECO:0000256" key="5">
    <source>
        <dbReference type="PROSITE-ProRule" id="PRU10015"/>
    </source>
</evidence>
<dbReference type="Proteomes" id="UP000010301">
    <property type="component" value="Unassembled WGS sequence"/>
</dbReference>
<gene>
    <name evidence="6" type="ORF">HMPREF0044_1273</name>
</gene>
<dbReference type="HOGENOM" id="CLU_014689_0_0_11"/>
<accession>C0W1I3</accession>
<reference evidence="6 7" key="1">
    <citation type="submission" date="2009-01" db="EMBL/GenBank/DDBJ databases">
        <authorList>
            <person name="Qin X."/>
            <person name="Bachman B."/>
            <person name="Battles P."/>
            <person name="Bell A."/>
            <person name="Bess C."/>
            <person name="Bickham C."/>
            <person name="Chaboub L."/>
            <person name="Chen D."/>
            <person name="Coyle M."/>
            <person name="Deiros D.R."/>
            <person name="Dinh H."/>
            <person name="Forbes L."/>
            <person name="Fowler G."/>
            <person name="Francisco L."/>
            <person name="Fu Q."/>
            <person name="Gubbala S."/>
            <person name="Hale W."/>
            <person name="Han Y."/>
            <person name="Hemphill L."/>
            <person name="Highlander S.K."/>
            <person name="Hirani K."/>
            <person name="Hogues M."/>
            <person name="Jackson L."/>
            <person name="Jakkamsetti A."/>
            <person name="Javaid M."/>
            <person name="Jiang H."/>
            <person name="Korchina V."/>
            <person name="Kovar C."/>
            <person name="Lara F."/>
            <person name="Lee S."/>
            <person name="Mata R."/>
            <person name="Mathew T."/>
            <person name="Moen C."/>
            <person name="Morales K."/>
            <person name="Munidasa M."/>
            <person name="Nazareth L."/>
            <person name="Ngo R."/>
            <person name="Nguyen L."/>
            <person name="Okwuonu G."/>
            <person name="Ongeri F."/>
            <person name="Patil S."/>
            <person name="Petrosino J."/>
            <person name="Pham C."/>
            <person name="Pham P."/>
            <person name="Pu L.-L."/>
            <person name="Puazo M."/>
            <person name="Raj R."/>
            <person name="Reid J."/>
            <person name="Rouhana J."/>
            <person name="Saada N."/>
            <person name="Shang Y."/>
            <person name="Simmons D."/>
            <person name="Thornton R."/>
            <person name="Warren J."/>
            <person name="Weissenberger G."/>
            <person name="Zhang J."/>
            <person name="Zhang L."/>
            <person name="Zhou C."/>
            <person name="Zhu D."/>
            <person name="Muzny D."/>
            <person name="Worley K."/>
            <person name="Gibbs R."/>
        </authorList>
    </citation>
    <scope>NUCLEOTIDE SEQUENCE [LARGE SCALE GENOMIC DNA]</scope>
    <source>
        <strain evidence="6 7">DSM 15436</strain>
    </source>
</reference>
<proteinExistence type="inferred from homology"/>
<dbReference type="OrthoDB" id="9804590at2"/>
<dbReference type="PANTHER" id="PTHR11061:SF30">
    <property type="entry name" value="TRNA (URACIL(54)-C(5))-METHYLTRANSFERASE"/>
    <property type="match status" value="1"/>
</dbReference>
<feature type="binding site" evidence="4">
    <location>
        <position position="318"/>
    </location>
    <ligand>
        <name>S-adenosyl-L-methionine</name>
        <dbReference type="ChEBI" id="CHEBI:59789"/>
    </ligand>
</feature>
<dbReference type="Gene3D" id="3.40.50.150">
    <property type="entry name" value="Vaccinia Virus protein VP39"/>
    <property type="match status" value="1"/>
</dbReference>
<dbReference type="Pfam" id="PF05958">
    <property type="entry name" value="tRNA_U5-meth_tr"/>
    <property type="match status" value="1"/>
</dbReference>
<dbReference type="PROSITE" id="PS51687">
    <property type="entry name" value="SAM_MT_RNA_M5U"/>
    <property type="match status" value="1"/>
</dbReference>
<feature type="active site" description="Nucleophile" evidence="4">
    <location>
        <position position="345"/>
    </location>
</feature>
<comment type="caution">
    <text evidence="6">The sequence shown here is derived from an EMBL/GenBank/DDBJ whole genome shotgun (WGS) entry which is preliminary data.</text>
</comment>
<dbReference type="InterPro" id="IPR010280">
    <property type="entry name" value="U5_MeTrfase_fam"/>
</dbReference>
<evidence type="ECO:0000313" key="7">
    <source>
        <dbReference type="Proteomes" id="UP000010301"/>
    </source>
</evidence>
<evidence type="ECO:0000256" key="3">
    <source>
        <dbReference type="ARBA" id="ARBA00022691"/>
    </source>
</evidence>
<comment type="similarity">
    <text evidence="4">Belongs to the class I-like SAM-binding methyltransferase superfamily. RNA M5U methyltransferase family.</text>
</comment>
<evidence type="ECO:0000256" key="1">
    <source>
        <dbReference type="ARBA" id="ARBA00022603"/>
    </source>
</evidence>
<evidence type="ECO:0000313" key="6">
    <source>
        <dbReference type="EMBL" id="EEH63349.1"/>
    </source>
</evidence>
<feature type="binding site" evidence="4">
    <location>
        <position position="219"/>
    </location>
    <ligand>
        <name>S-adenosyl-L-methionine</name>
        <dbReference type="ChEBI" id="CHEBI:59789"/>
    </ligand>
</feature>
<feature type="binding site" evidence="4">
    <location>
        <position position="248"/>
    </location>
    <ligand>
        <name>S-adenosyl-L-methionine</name>
        <dbReference type="ChEBI" id="CHEBI:59789"/>
    </ligand>
</feature>
<keyword evidence="2 4" id="KW-0808">Transferase</keyword>
<dbReference type="SUPFAM" id="SSF53335">
    <property type="entry name" value="S-adenosyl-L-methionine-dependent methyltransferases"/>
    <property type="match status" value="1"/>
</dbReference>
<dbReference type="GO" id="GO:0070475">
    <property type="term" value="P:rRNA base methylation"/>
    <property type="evidence" value="ECO:0007669"/>
    <property type="project" value="TreeGrafter"/>
</dbReference>
<keyword evidence="3 4" id="KW-0949">S-adenosyl-L-methionine</keyword>
<feature type="binding site" evidence="4">
    <location>
        <position position="269"/>
    </location>
    <ligand>
        <name>S-adenosyl-L-methionine</name>
        <dbReference type="ChEBI" id="CHEBI:59789"/>
    </ligand>
</feature>
<dbReference type="STRING" id="525245.HMPREF0044_1273"/>
<protein>
    <submittedName>
        <fullName evidence="6">Putative 23S rRNA (Uracil-5-)-methyltransferase RumB</fullName>
    </submittedName>
</protein>
<dbReference type="InterPro" id="IPR029063">
    <property type="entry name" value="SAM-dependent_MTases_sf"/>
</dbReference>
<sequence length="396" mass="44019">MFNQVSESPQLCSYYAAQQCLSCPQIEVPYEQQVAEKTARVKSLLPMIAEDAWLPTQESASVGFRNKAKMVVTGSAANAMLGILGSDYAGQDLTECPLYSQHMRDFLKTFQRWIRELGISPYSVKERRGELKYILVTESPDGQFLVRWVLRSHRWVSRLRNFVSVMQEEFPEIAVVSANILAEHVALTEGPEEISLYGDYLPFQLGRVKLQLLPRSFFQTNTFIAHAMYQQAQRWAIALKPDRAVDLFCGVGGFALFLAATCRAVTGVELSAPAIAAAKRGAVASGLENVDFYAADATSFSISEGGLQLTRRDMIVVNPPRRGIGVELANWINESQARVIIYSSCNPVSLAKDMELLGSYKATRARVFDMFPGTDHAEVMVLLVKEPQGNAERKTV</sequence>
<dbReference type="eggNOG" id="COG2265">
    <property type="taxonomic scope" value="Bacteria"/>
</dbReference>
<dbReference type="Gene3D" id="2.40.50.1070">
    <property type="match status" value="1"/>
</dbReference>
<organism evidence="6 7">
    <name type="scientific">Gleimia coleocanis DSM 15436</name>
    <dbReference type="NCBI Taxonomy" id="525245"/>
    <lineage>
        <taxon>Bacteria</taxon>
        <taxon>Bacillati</taxon>
        <taxon>Actinomycetota</taxon>
        <taxon>Actinomycetes</taxon>
        <taxon>Actinomycetales</taxon>
        <taxon>Actinomycetaceae</taxon>
        <taxon>Gleimia</taxon>
    </lineage>
</organism>
<dbReference type="GO" id="GO:0070041">
    <property type="term" value="F:rRNA (uridine-C5-)-methyltransferase activity"/>
    <property type="evidence" value="ECO:0007669"/>
    <property type="project" value="TreeGrafter"/>
</dbReference>
<evidence type="ECO:0000256" key="2">
    <source>
        <dbReference type="ARBA" id="ARBA00022679"/>
    </source>
</evidence>
<keyword evidence="1 4" id="KW-0489">Methyltransferase</keyword>
<dbReference type="AlphaFoldDB" id="C0W1I3"/>
<dbReference type="PROSITE" id="PS01230">
    <property type="entry name" value="TRMA_1"/>
    <property type="match status" value="1"/>
</dbReference>
<dbReference type="InterPro" id="IPR030390">
    <property type="entry name" value="MeTrfase_TrmA_AS"/>
</dbReference>
<evidence type="ECO:0000256" key="4">
    <source>
        <dbReference type="PROSITE-ProRule" id="PRU01024"/>
    </source>
</evidence>